<organism evidence="1 2">
    <name type="scientific">Lysinibacillus parviboronicapiens</name>
    <dbReference type="NCBI Taxonomy" id="436516"/>
    <lineage>
        <taxon>Bacteria</taxon>
        <taxon>Bacillati</taxon>
        <taxon>Bacillota</taxon>
        <taxon>Bacilli</taxon>
        <taxon>Bacillales</taxon>
        <taxon>Bacillaceae</taxon>
        <taxon>Lysinibacillus</taxon>
    </lineage>
</organism>
<evidence type="ECO:0000313" key="2">
    <source>
        <dbReference type="Proteomes" id="UP001549363"/>
    </source>
</evidence>
<reference evidence="1 2" key="1">
    <citation type="submission" date="2024-06" db="EMBL/GenBank/DDBJ databases">
        <title>Sorghum-associated microbial communities from plants grown in Nebraska, USA.</title>
        <authorList>
            <person name="Schachtman D."/>
        </authorList>
    </citation>
    <scope>NUCLEOTIDE SEQUENCE [LARGE SCALE GENOMIC DNA]</scope>
    <source>
        <strain evidence="1 2">736</strain>
    </source>
</reference>
<dbReference type="SUPFAM" id="SSF51905">
    <property type="entry name" value="FAD/NAD(P)-binding domain"/>
    <property type="match status" value="1"/>
</dbReference>
<dbReference type="PANTHER" id="PTHR37417">
    <property type="entry name" value="67 KDA MYOSIN-CROSS-REACTIVE ANTIGEN FAMILY PROTEIN (AFU_ORTHOLOGUE AFUA_5G09970)"/>
    <property type="match status" value="1"/>
</dbReference>
<gene>
    <name evidence="1" type="ORF">ABIA69_002086</name>
</gene>
<dbReference type="EC" id="4.2.1.53" evidence="1"/>
<dbReference type="RefSeq" id="WP_354471757.1">
    <property type="nucleotide sequence ID" value="NZ_JBEPSB010000008.1"/>
</dbReference>
<proteinExistence type="predicted"/>
<dbReference type="InterPro" id="IPR036188">
    <property type="entry name" value="FAD/NAD-bd_sf"/>
</dbReference>
<dbReference type="EMBL" id="JBEPSB010000008">
    <property type="protein sequence ID" value="MET4560941.1"/>
    <property type="molecule type" value="Genomic_DNA"/>
</dbReference>
<evidence type="ECO:0000313" key="1">
    <source>
        <dbReference type="EMBL" id="MET4560941.1"/>
    </source>
</evidence>
<sequence length="591" mass="67357">MYYSNGNYEAFARPKKPEGVDEKSAYLIGSGLASLSAACFLIRDGQMKGENIHILEELDISGGSLDGILNPTRGFIIRGGREMEDHFECLWDLFRSIPSLEIENASVLDEFYWLNKEDPNYSKCRLIEKRGQRLEDDGKFTLSDKSSEEMIKLFFTPEEKLEDKKITDVFSEEFFESNFWLYWSTMFAFEKWHSAMEMRRYIVRFIHHIGGLPDLSALKFTKYNQYESLVLPMINYLEKHNVDFQYNTVVENVLVDRVGDKKVAQTLVLRQNGEKKNIELTENELVFVTNGSITESTTYGDNHTPAPISSDLGGSWSLWKNIASQDAEFGRPEKFCDNLPKESWFVSATLTTLDARVAPYIEKISKRDPYAGKVVTGGIVSAKDSNWMLSYTLNRQPHFKNQPKDQLVVWIYGLLSNKPGNFIKKSITECSGIEIAQEWLYHMGVPVDEIPDLAQNSCNTIPCYMPFITSYFMPRALGDRPLVVPNGSVNLAFIGNFSETARDTVFTTEYSVRTAMEAVYQLLKIDRGVPEVFASAFDIRTLLASTSRLLDGKKLTDIDAPFILKQIGKLGIHKTKETIIYDLLKESELIE</sequence>
<accession>A0ABV2PJ19</accession>
<dbReference type="Gene3D" id="3.30.9.80">
    <property type="match status" value="1"/>
</dbReference>
<keyword evidence="1" id="KW-0456">Lyase</keyword>
<dbReference type="GO" id="GO:0050151">
    <property type="term" value="F:oleate hydratase activity"/>
    <property type="evidence" value="ECO:0007669"/>
    <property type="project" value="UniProtKB-EC"/>
</dbReference>
<name>A0ABV2PJ19_9BACI</name>
<dbReference type="Pfam" id="PF06100">
    <property type="entry name" value="MCRA"/>
    <property type="match status" value="1"/>
</dbReference>
<comment type="caution">
    <text evidence="1">The sequence shown here is derived from an EMBL/GenBank/DDBJ whole genome shotgun (WGS) entry which is preliminary data.</text>
</comment>
<dbReference type="InterPro" id="IPR010354">
    <property type="entry name" value="Oleate_hydratase"/>
</dbReference>
<dbReference type="Proteomes" id="UP001549363">
    <property type="component" value="Unassembled WGS sequence"/>
</dbReference>
<dbReference type="Gene3D" id="3.50.50.60">
    <property type="entry name" value="FAD/NAD(P)-binding domain"/>
    <property type="match status" value="2"/>
</dbReference>
<keyword evidence="2" id="KW-1185">Reference proteome</keyword>
<dbReference type="PANTHER" id="PTHR37417:SF3">
    <property type="entry name" value="MYOSIN-CROSSREACTIVE PROTEIN"/>
    <property type="match status" value="1"/>
</dbReference>
<protein>
    <submittedName>
        <fullName evidence="1">Oleate hydratase</fullName>
        <ecNumber evidence="1">4.2.1.53</ecNumber>
    </submittedName>
</protein>
<dbReference type="NCBIfam" id="NF010584">
    <property type="entry name" value="PRK13977.1"/>
    <property type="match status" value="1"/>
</dbReference>